<dbReference type="RefSeq" id="WP_188679719.1">
    <property type="nucleotide sequence ID" value="NZ_BMNY01000001.1"/>
</dbReference>
<dbReference type="SUPFAM" id="SSF56300">
    <property type="entry name" value="Metallo-dependent phosphatases"/>
    <property type="match status" value="1"/>
</dbReference>
<name>A0AA37BPY0_9ARCH</name>
<comment type="function">
    <text evidence="13 15">Possesses two activities: a DNA synthesis (polymerase) and an exonucleolytic activity that degrades single-stranded DNA in the 3' to 5' direction. Has a template-primer preference which is characteristic of a replicative DNA polymerase.</text>
</comment>
<comment type="catalytic activity">
    <reaction evidence="14 15">
        <text>DNA(n) + a 2'-deoxyribonucleoside 5'-triphosphate = DNA(n+1) + diphosphate</text>
        <dbReference type="Rhea" id="RHEA:22508"/>
        <dbReference type="Rhea" id="RHEA-COMP:17339"/>
        <dbReference type="Rhea" id="RHEA-COMP:17340"/>
        <dbReference type="ChEBI" id="CHEBI:33019"/>
        <dbReference type="ChEBI" id="CHEBI:61560"/>
        <dbReference type="ChEBI" id="CHEBI:173112"/>
        <dbReference type="EC" id="2.7.7.7"/>
    </reaction>
</comment>
<comment type="caution">
    <text evidence="17">The sequence shown here is derived from an EMBL/GenBank/DDBJ whole genome shotgun (WGS) entry which is preliminary data.</text>
</comment>
<dbReference type="Gene3D" id="3.60.21.50">
    <property type="match status" value="1"/>
</dbReference>
<dbReference type="Proteomes" id="UP000632195">
    <property type="component" value="Unassembled WGS sequence"/>
</dbReference>
<dbReference type="InterPro" id="IPR029052">
    <property type="entry name" value="Metallo-depent_PP-like"/>
</dbReference>
<dbReference type="GO" id="GO:0008310">
    <property type="term" value="F:single-stranded DNA 3'-5' DNA exonuclease activity"/>
    <property type="evidence" value="ECO:0007669"/>
    <property type="project" value="UniProtKB-EC"/>
</dbReference>
<dbReference type="EC" id="3.1.11.1" evidence="15"/>
<dbReference type="EMBL" id="BMNY01000001">
    <property type="protein sequence ID" value="GGM68313.1"/>
    <property type="molecule type" value="Genomic_DNA"/>
</dbReference>
<dbReference type="InterPro" id="IPR007185">
    <property type="entry name" value="DNA_pol_a/d/e_bsu"/>
</dbReference>
<dbReference type="PANTHER" id="PTHR10416:SF0">
    <property type="entry name" value="DNA POLYMERASE DELTA SUBUNIT 2"/>
    <property type="match status" value="1"/>
</dbReference>
<evidence type="ECO:0000256" key="11">
    <source>
        <dbReference type="ARBA" id="ARBA00023125"/>
    </source>
</evidence>
<dbReference type="GO" id="GO:0006271">
    <property type="term" value="P:DNA strand elongation involved in DNA replication"/>
    <property type="evidence" value="ECO:0007669"/>
    <property type="project" value="TreeGrafter"/>
</dbReference>
<comment type="similarity">
    <text evidence="2 15">Belongs to the DNA polymerase delta/II small subunit family.</text>
</comment>
<reference evidence="17" key="2">
    <citation type="submission" date="2022-09" db="EMBL/GenBank/DDBJ databases">
        <authorList>
            <person name="Sun Q."/>
            <person name="Ohkuma M."/>
        </authorList>
    </citation>
    <scope>NUCLEOTIDE SEQUENCE</scope>
    <source>
        <strain evidence="17">JCM 13583</strain>
    </source>
</reference>
<evidence type="ECO:0000259" key="16">
    <source>
        <dbReference type="Pfam" id="PF04042"/>
    </source>
</evidence>
<evidence type="ECO:0000256" key="15">
    <source>
        <dbReference type="HAMAP-Rule" id="MF_00325"/>
    </source>
</evidence>
<evidence type="ECO:0000256" key="3">
    <source>
        <dbReference type="ARBA" id="ARBA00011315"/>
    </source>
</evidence>
<keyword evidence="6 15" id="KW-0235">DNA replication</keyword>
<evidence type="ECO:0000256" key="5">
    <source>
        <dbReference type="ARBA" id="ARBA00022695"/>
    </source>
</evidence>
<dbReference type="NCBIfam" id="NF003118">
    <property type="entry name" value="PRK04036.1-3"/>
    <property type="match status" value="1"/>
</dbReference>
<keyword evidence="9 15" id="KW-0269">Exonuclease</keyword>
<evidence type="ECO:0000256" key="2">
    <source>
        <dbReference type="ARBA" id="ARBA00006035"/>
    </source>
</evidence>
<keyword evidence="10 15" id="KW-0239">DNA-directed DNA polymerase</keyword>
<evidence type="ECO:0000256" key="4">
    <source>
        <dbReference type="ARBA" id="ARBA00022679"/>
    </source>
</evidence>
<dbReference type="GO" id="GO:0042575">
    <property type="term" value="C:DNA polymerase complex"/>
    <property type="evidence" value="ECO:0007669"/>
    <property type="project" value="TreeGrafter"/>
</dbReference>
<protein>
    <recommendedName>
        <fullName evidence="15">DNA polymerase II small subunit</fullName>
        <shortName evidence="15">Pol II</shortName>
        <ecNumber evidence="15">2.7.7.7</ecNumber>
    </recommendedName>
    <alternativeName>
        <fullName evidence="15">Exodeoxyribonuclease small subunit</fullName>
        <ecNumber evidence="15">3.1.11.1</ecNumber>
    </alternativeName>
</protein>
<evidence type="ECO:0000256" key="10">
    <source>
        <dbReference type="ARBA" id="ARBA00022932"/>
    </source>
</evidence>
<keyword evidence="18" id="KW-1185">Reference proteome</keyword>
<proteinExistence type="inferred from homology"/>
<evidence type="ECO:0000256" key="12">
    <source>
        <dbReference type="ARBA" id="ARBA00023268"/>
    </source>
</evidence>
<evidence type="ECO:0000313" key="17">
    <source>
        <dbReference type="EMBL" id="GGM68313.1"/>
    </source>
</evidence>
<feature type="domain" description="DNA polymerase alpha/delta/epsilon subunit B" evidence="16">
    <location>
        <begin position="217"/>
        <end position="414"/>
    </location>
</feature>
<keyword evidence="5 15" id="KW-0548">Nucleotidyltransferase</keyword>
<keyword evidence="12 15" id="KW-0511">Multifunctional enzyme</keyword>
<keyword evidence="8 15" id="KW-0378">Hydrolase</keyword>
<reference evidence="17" key="1">
    <citation type="journal article" date="2014" name="Int. J. Syst. Evol. Microbiol.">
        <title>Complete genome sequence of Corynebacterium casei LMG S-19264T (=DSM 44701T), isolated from a smear-ripened cheese.</title>
        <authorList>
            <consortium name="US DOE Joint Genome Institute (JGI-PGF)"/>
            <person name="Walter F."/>
            <person name="Albersmeier A."/>
            <person name="Kalinowski J."/>
            <person name="Ruckert C."/>
        </authorList>
    </citation>
    <scope>NUCLEOTIDE SEQUENCE</scope>
    <source>
        <strain evidence="17">JCM 13583</strain>
    </source>
</reference>
<dbReference type="PANTHER" id="PTHR10416">
    <property type="entry name" value="DNA POLYMERASE DELTA SUBUNIT 2"/>
    <property type="match status" value="1"/>
</dbReference>
<comment type="subunit">
    <text evidence="3 15">Heterodimer of a large subunit and a small subunit.</text>
</comment>
<dbReference type="EC" id="2.7.7.7" evidence="15"/>
<dbReference type="Pfam" id="PF04042">
    <property type="entry name" value="DNA_pol_E_B"/>
    <property type="match status" value="1"/>
</dbReference>
<evidence type="ECO:0000256" key="8">
    <source>
        <dbReference type="ARBA" id="ARBA00022801"/>
    </source>
</evidence>
<dbReference type="GO" id="GO:0003677">
    <property type="term" value="F:DNA binding"/>
    <property type="evidence" value="ECO:0007669"/>
    <property type="project" value="UniProtKB-UniRule"/>
</dbReference>
<evidence type="ECO:0000256" key="13">
    <source>
        <dbReference type="ARBA" id="ARBA00024817"/>
    </source>
</evidence>
<dbReference type="InterPro" id="IPR024826">
    <property type="entry name" value="DNA_pol_delta/II_ssu"/>
</dbReference>
<evidence type="ECO:0000313" key="18">
    <source>
        <dbReference type="Proteomes" id="UP000632195"/>
    </source>
</evidence>
<dbReference type="GO" id="GO:0003887">
    <property type="term" value="F:DNA-directed DNA polymerase activity"/>
    <property type="evidence" value="ECO:0007669"/>
    <property type="project" value="UniProtKB-UniRule"/>
</dbReference>
<accession>A0AA37BPY0</accession>
<dbReference type="HAMAP" id="MF_00325">
    <property type="entry name" value="DNApol_II_A_arch"/>
    <property type="match status" value="1"/>
</dbReference>
<dbReference type="AlphaFoldDB" id="A0AA37BPY0"/>
<comment type="catalytic activity">
    <reaction evidence="1 15">
        <text>Exonucleolytic cleavage in the 3'- to 5'-direction to yield nucleoside 5'-phosphates.</text>
        <dbReference type="EC" id="3.1.11.1"/>
    </reaction>
</comment>
<dbReference type="PIRSF" id="PIRSF000803">
    <property type="entry name" value="Arc_Pol2_small"/>
    <property type="match status" value="1"/>
</dbReference>
<keyword evidence="11 15" id="KW-0238">DNA-binding</keyword>
<sequence length="469" mass="52971">MESLFEDRAGILKFFNSHGILVSPGALNLILQRSMGQMIPHLLTDEVQSSGYIDEKTVLRLIRGEEKVPHVEYEVSLPDIRVNSSVEDFRKMFVSRYEKLKKIIVTSSTMRGSVDIKTAKRSQGEVKVVGMVQSVEVTRNGHKKVTIEDLEDTIQVILMKDRGLAGELILNDEVIGVIGSVGRNSSTPVIFANEVVRPDIPMRVMDDTGKPPVYVASVSDIHVGSKTFRRDDFRSMVKWISSSREEAESLRYLIMSGDVVDGIGVYPGQENDLELLNPLEQYEALAELVSEIPEDITIFLMPGNHDSVRLAEPQPVFSHRIRELFPRNVVMLPNPYNLRLEGKNVLIYHGMSLNDMVELIPGVNFQTIGKAIEEILKRRHLVPSYGGKTPLIPSENDYHVIEEVPDIFITGHIHSHYLGNYRGVRYVNSSTWQSQTEYQKMMNFSPNPSILTLFDLNSSSTLVKRFSKD</sequence>
<keyword evidence="7 15" id="KW-0540">Nuclease</keyword>
<dbReference type="GO" id="GO:0006308">
    <property type="term" value="P:DNA catabolic process"/>
    <property type="evidence" value="ECO:0007669"/>
    <property type="project" value="UniProtKB-UniRule"/>
</dbReference>
<dbReference type="InterPro" id="IPR011149">
    <property type="entry name" value="Pol2_small_arc"/>
</dbReference>
<dbReference type="CDD" id="cd07386">
    <property type="entry name" value="MPP_DNA_pol_II_small_archeal_C"/>
    <property type="match status" value="1"/>
</dbReference>
<evidence type="ECO:0000256" key="7">
    <source>
        <dbReference type="ARBA" id="ARBA00022722"/>
    </source>
</evidence>
<evidence type="ECO:0000256" key="6">
    <source>
        <dbReference type="ARBA" id="ARBA00022705"/>
    </source>
</evidence>
<evidence type="ECO:0000256" key="1">
    <source>
        <dbReference type="ARBA" id="ARBA00000563"/>
    </source>
</evidence>
<evidence type="ECO:0000256" key="14">
    <source>
        <dbReference type="ARBA" id="ARBA00049244"/>
    </source>
</evidence>
<keyword evidence="4 15" id="KW-0808">Transferase</keyword>
<organism evidence="17 18">
    <name type="scientific">Thermogymnomonas acidicola</name>
    <dbReference type="NCBI Taxonomy" id="399579"/>
    <lineage>
        <taxon>Archaea</taxon>
        <taxon>Methanobacteriati</taxon>
        <taxon>Thermoplasmatota</taxon>
        <taxon>Thermoplasmata</taxon>
        <taxon>Thermoplasmatales</taxon>
        <taxon>Thermogymnomonas</taxon>
    </lineage>
</organism>
<evidence type="ECO:0000256" key="9">
    <source>
        <dbReference type="ARBA" id="ARBA00022839"/>
    </source>
</evidence>
<gene>
    <name evidence="15" type="primary">polB</name>
    <name evidence="17" type="ORF">GCM10007108_03040</name>
</gene>